<evidence type="ECO:0000256" key="3">
    <source>
        <dbReference type="ARBA" id="ARBA00022801"/>
    </source>
</evidence>
<dbReference type="GO" id="GO:0006508">
    <property type="term" value="P:proteolysis"/>
    <property type="evidence" value="ECO:0007669"/>
    <property type="project" value="UniProtKB-KW"/>
</dbReference>
<keyword evidence="2" id="KW-0645">Protease</keyword>
<evidence type="ECO:0000313" key="7">
    <source>
        <dbReference type="EMBL" id="MBB4694320.1"/>
    </source>
</evidence>
<dbReference type="SUPFAM" id="SSF54001">
    <property type="entry name" value="Cysteine proteinases"/>
    <property type="match status" value="1"/>
</dbReference>
<evidence type="ECO:0000259" key="6">
    <source>
        <dbReference type="PROSITE" id="PS51935"/>
    </source>
</evidence>
<evidence type="ECO:0000313" key="8">
    <source>
        <dbReference type="Proteomes" id="UP000542742"/>
    </source>
</evidence>
<comment type="caution">
    <text evidence="7">The sequence shown here is derived from an EMBL/GenBank/DDBJ whole genome shotgun (WGS) entry which is preliminary data.</text>
</comment>
<keyword evidence="8" id="KW-1185">Reference proteome</keyword>
<evidence type="ECO:0000256" key="2">
    <source>
        <dbReference type="ARBA" id="ARBA00022670"/>
    </source>
</evidence>
<name>A0A7W7CTA1_9ACTN</name>
<organism evidence="7 8">
    <name type="scientific">Paractinoplanes abujensis</name>
    <dbReference type="NCBI Taxonomy" id="882441"/>
    <lineage>
        <taxon>Bacteria</taxon>
        <taxon>Bacillati</taxon>
        <taxon>Actinomycetota</taxon>
        <taxon>Actinomycetes</taxon>
        <taxon>Micromonosporales</taxon>
        <taxon>Micromonosporaceae</taxon>
        <taxon>Paractinoplanes</taxon>
    </lineage>
</organism>
<dbReference type="InterPro" id="IPR038765">
    <property type="entry name" value="Papain-like_cys_pep_sf"/>
</dbReference>
<dbReference type="EMBL" id="JACHMF010000001">
    <property type="protein sequence ID" value="MBB4694320.1"/>
    <property type="molecule type" value="Genomic_DNA"/>
</dbReference>
<sequence>MHEHSSSRGRRSLGAGAIALSLGLCLCAGQLIAPSPASAAPIVTAAAAAKAKVKPSVRSSISTRSVTYGGKIKVTAKYINPANGKVITSGTVRLQALRKSKWVNLSAKTLGKSGSVTLTGEPHVSGAVRAYYVGTPTYKAAAGGKFSVTVKPKSAPARTKIINEAKKHVGSLYKYGASGPSRFDCSGYTMWVYKKAVGKSLPHKANSQQKYGKSVAKGSKQIGDLIIFRNGSYGYHAGIYAGSGYMYDSPHTGARVSKRKMIGSNYVVRRLV</sequence>
<feature type="chain" id="PRO_5031215160" evidence="5">
    <location>
        <begin position="40"/>
        <end position="272"/>
    </location>
</feature>
<accession>A0A7W7CTA1</accession>
<proteinExistence type="inferred from homology"/>
<keyword evidence="4" id="KW-0788">Thiol protease</keyword>
<dbReference type="RefSeq" id="WP_184952824.1">
    <property type="nucleotide sequence ID" value="NZ_BOMC01000038.1"/>
</dbReference>
<dbReference type="InterPro" id="IPR000064">
    <property type="entry name" value="NLP_P60_dom"/>
</dbReference>
<dbReference type="Gene3D" id="3.90.1720.10">
    <property type="entry name" value="endopeptidase domain like (from Nostoc punctiforme)"/>
    <property type="match status" value="1"/>
</dbReference>
<keyword evidence="3 7" id="KW-0378">Hydrolase</keyword>
<feature type="signal peptide" evidence="5">
    <location>
        <begin position="1"/>
        <end position="39"/>
    </location>
</feature>
<evidence type="ECO:0000256" key="1">
    <source>
        <dbReference type="ARBA" id="ARBA00007074"/>
    </source>
</evidence>
<dbReference type="PANTHER" id="PTHR47053">
    <property type="entry name" value="MUREIN DD-ENDOPEPTIDASE MEPH-RELATED"/>
    <property type="match status" value="1"/>
</dbReference>
<evidence type="ECO:0000256" key="5">
    <source>
        <dbReference type="SAM" id="SignalP"/>
    </source>
</evidence>
<comment type="similarity">
    <text evidence="1">Belongs to the peptidase C40 family.</text>
</comment>
<reference evidence="7 8" key="1">
    <citation type="submission" date="2020-08" db="EMBL/GenBank/DDBJ databases">
        <title>Sequencing the genomes of 1000 actinobacteria strains.</title>
        <authorList>
            <person name="Klenk H.-P."/>
        </authorList>
    </citation>
    <scope>NUCLEOTIDE SEQUENCE [LARGE SCALE GENOMIC DNA]</scope>
    <source>
        <strain evidence="7 8">DSM 45518</strain>
    </source>
</reference>
<gene>
    <name evidence="7" type="ORF">BKA14_004468</name>
</gene>
<dbReference type="PANTHER" id="PTHR47053:SF1">
    <property type="entry name" value="MUREIN DD-ENDOPEPTIDASE MEPH-RELATED"/>
    <property type="match status" value="1"/>
</dbReference>
<dbReference type="Proteomes" id="UP000542742">
    <property type="component" value="Unassembled WGS sequence"/>
</dbReference>
<protein>
    <submittedName>
        <fullName evidence="7">Cell wall-associated NlpC family hydrolase</fullName>
    </submittedName>
</protein>
<dbReference type="AlphaFoldDB" id="A0A7W7CTA1"/>
<evidence type="ECO:0000256" key="4">
    <source>
        <dbReference type="ARBA" id="ARBA00022807"/>
    </source>
</evidence>
<dbReference type="InterPro" id="IPR051202">
    <property type="entry name" value="Peptidase_C40"/>
</dbReference>
<keyword evidence="5" id="KW-0732">Signal</keyword>
<feature type="domain" description="NlpC/P60" evidence="6">
    <location>
        <begin position="155"/>
        <end position="272"/>
    </location>
</feature>
<dbReference type="Pfam" id="PF00877">
    <property type="entry name" value="NLPC_P60"/>
    <property type="match status" value="1"/>
</dbReference>
<dbReference type="PROSITE" id="PS51935">
    <property type="entry name" value="NLPC_P60"/>
    <property type="match status" value="1"/>
</dbReference>
<dbReference type="GO" id="GO:0008234">
    <property type="term" value="F:cysteine-type peptidase activity"/>
    <property type="evidence" value="ECO:0007669"/>
    <property type="project" value="UniProtKB-KW"/>
</dbReference>